<evidence type="ECO:0000313" key="1">
    <source>
        <dbReference type="EMBL" id="MFD1194858.1"/>
    </source>
</evidence>
<keyword evidence="2" id="KW-1185">Reference proteome</keyword>
<gene>
    <name evidence="1" type="ORF">ACFQ3C_09270</name>
</gene>
<dbReference type="Proteomes" id="UP001597151">
    <property type="component" value="Unassembled WGS sequence"/>
</dbReference>
<dbReference type="PROSITE" id="PS51257">
    <property type="entry name" value="PROKAR_LIPOPROTEIN"/>
    <property type="match status" value="1"/>
</dbReference>
<evidence type="ECO:0000313" key="2">
    <source>
        <dbReference type="Proteomes" id="UP001597151"/>
    </source>
</evidence>
<name>A0ABW3TCU9_9RHOB</name>
<dbReference type="EMBL" id="JBHTKR010000003">
    <property type="protein sequence ID" value="MFD1194858.1"/>
    <property type="molecule type" value="Genomic_DNA"/>
</dbReference>
<accession>A0ABW3TCU9</accession>
<proteinExistence type="predicted"/>
<reference evidence="2" key="1">
    <citation type="journal article" date="2019" name="Int. J. Syst. Evol. Microbiol.">
        <title>The Global Catalogue of Microorganisms (GCM) 10K type strain sequencing project: providing services to taxonomists for standard genome sequencing and annotation.</title>
        <authorList>
            <consortium name="The Broad Institute Genomics Platform"/>
            <consortium name="The Broad Institute Genome Sequencing Center for Infectious Disease"/>
            <person name="Wu L."/>
            <person name="Ma J."/>
        </authorList>
    </citation>
    <scope>NUCLEOTIDE SEQUENCE [LARGE SCALE GENOMIC DNA]</scope>
    <source>
        <strain evidence="2">CCUG 55328</strain>
    </source>
</reference>
<organism evidence="1 2">
    <name type="scientific">Seohaeicola saemankumensis</name>
    <dbReference type="NCBI Taxonomy" id="481181"/>
    <lineage>
        <taxon>Bacteria</taxon>
        <taxon>Pseudomonadati</taxon>
        <taxon>Pseudomonadota</taxon>
        <taxon>Alphaproteobacteria</taxon>
        <taxon>Rhodobacterales</taxon>
        <taxon>Roseobacteraceae</taxon>
        <taxon>Seohaeicola</taxon>
    </lineage>
</organism>
<sequence>MRLWLVPVLAFGVSGCLQIDGGTTATPVLRQAELAGGTVIVRPPSGYCVDAGSVVNRAQGGFALIGSCASLTGDASGVFVEPAIITISASPAGEGAVSTDSRDFQQALGRGRILRAINREGLALLQVEGGSTVPPNADQRHWRALMTVGDKVLGLALYGAPDSVMVSDRGMRLMMDLADAIRRDSPAAEKLASGSTPAAD</sequence>
<protein>
    <recommendedName>
        <fullName evidence="3">Dihydroxy-acid dehydratase</fullName>
    </recommendedName>
</protein>
<dbReference type="RefSeq" id="WP_380790876.1">
    <property type="nucleotide sequence ID" value="NZ_JBHTKR010000003.1"/>
</dbReference>
<comment type="caution">
    <text evidence="1">The sequence shown here is derived from an EMBL/GenBank/DDBJ whole genome shotgun (WGS) entry which is preliminary data.</text>
</comment>
<evidence type="ECO:0008006" key="3">
    <source>
        <dbReference type="Google" id="ProtNLM"/>
    </source>
</evidence>